<dbReference type="InterPro" id="IPR015943">
    <property type="entry name" value="WD40/YVTN_repeat-like_dom_sf"/>
</dbReference>
<keyword evidence="3 8" id="KW-0418">Kinase</keyword>
<keyword evidence="8" id="KW-0723">Serine/threonine-protein kinase</keyword>
<evidence type="ECO:0000259" key="7">
    <source>
        <dbReference type="PROSITE" id="PS50011"/>
    </source>
</evidence>
<dbReference type="InterPro" id="IPR017441">
    <property type="entry name" value="Protein_kinase_ATP_BS"/>
</dbReference>
<dbReference type="InterPro" id="IPR008271">
    <property type="entry name" value="Ser/Thr_kinase_AS"/>
</dbReference>
<reference evidence="8" key="1">
    <citation type="submission" date="2014-05" db="EMBL/GenBank/DDBJ databases">
        <authorList>
            <person name="Horn Fabian"/>
        </authorList>
    </citation>
    <scope>NUCLEOTIDE SEQUENCE</scope>
</reference>
<proteinExistence type="predicted"/>
<dbReference type="RefSeq" id="WP_052701329.1">
    <property type="nucleotide sequence ID" value="NZ_BAABDR010000069.1"/>
</dbReference>
<feature type="domain" description="Protein kinase" evidence="7">
    <location>
        <begin position="16"/>
        <end position="266"/>
    </location>
</feature>
<sequence>MVSPLTHDDPQALGSYTLLARLGGGGMGTVYLGRSPKGRMVALKTVHTHYAEQAEFRTRFQLETDAARVIGGQHGAQVIDADPLAPTPWLATEYVLGPPLDDAVALAGPLPEQAVRATGAALCDALAQLHRSDVVHRDLKPSNILLTALGPKVIDFGIARAVGDDRLTRTGAAAGTPAYMSPEQVSGGEHTAAGDVFALAGVLVFAATGRPPFGGGQPADLLYRVRYTDPDLSGLPGGLRTVLEPCFAKDPRQRPGTVELGERLRMGAHHAGDLRRFADQLPDLVLAEIARRCTAVWEAQPSRLLAPREAEHRTETAGPRRVGAALSRRKLIAAVGGGALVAGGAAGAWAWLGSEESNGGTAAAPRSTRSPAGAGPRLVWKISVPEATTDLEALIVGDHVVIVHDNGLLCVDAKTGEKRGESDRTVPVVVDGDRLLACEADDQSGATAIAPVDLETGNLKTPIARTGSLGLEPKLLTVMDGTLFAEGYAKGGEKRLAINLRTGKRLWARAIAPGTSDPIDAASAGATLLRFSGEEAIAIDPHSGAQRWSKRIPLGSDAVISLDRAFAATDDHVFTGGRELLALRTTDGATTWRFGAERKSGESYDPRMEHYGPPVVKDGVVYSVERRNGLVALDAKSGRLLWQEKGAADQAASSEAYESTPVVGERYFYASPEKDRWARAVDLRTHRTAWTFQGPSGDKDGMSASVMRAHRRAGLVVITNGKTVCAIPLE</sequence>
<feature type="binding site" evidence="5">
    <location>
        <position position="44"/>
    </location>
    <ligand>
        <name>ATP</name>
        <dbReference type="ChEBI" id="CHEBI:30616"/>
    </ligand>
</feature>
<dbReference type="InterPro" id="IPR011009">
    <property type="entry name" value="Kinase-like_dom_sf"/>
</dbReference>
<keyword evidence="4 5" id="KW-0067">ATP-binding</keyword>
<keyword evidence="2 5" id="KW-0547">Nucleotide-binding</keyword>
<dbReference type="SMART" id="SM00564">
    <property type="entry name" value="PQQ"/>
    <property type="match status" value="3"/>
</dbReference>
<dbReference type="GO" id="GO:0004674">
    <property type="term" value="F:protein serine/threonine kinase activity"/>
    <property type="evidence" value="ECO:0007669"/>
    <property type="project" value="UniProtKB-KW"/>
</dbReference>
<dbReference type="Gene3D" id="3.30.200.20">
    <property type="entry name" value="Phosphorylase Kinase, domain 1"/>
    <property type="match status" value="1"/>
</dbReference>
<dbReference type="SUPFAM" id="SSF50998">
    <property type="entry name" value="Quinoprotein alcohol dehydrogenase-like"/>
    <property type="match status" value="1"/>
</dbReference>
<protein>
    <submittedName>
        <fullName evidence="9">Outer membrane protein assembly factor BamB</fullName>
    </submittedName>
    <submittedName>
        <fullName evidence="8">Serine/threonine protein kinase</fullName>
    </submittedName>
</protein>
<dbReference type="Proteomes" id="UP000756710">
    <property type="component" value="Unassembled WGS sequence"/>
</dbReference>
<dbReference type="Gene3D" id="2.40.128.630">
    <property type="match status" value="1"/>
</dbReference>
<dbReference type="InterPro" id="IPR018391">
    <property type="entry name" value="PQQ_b-propeller_rpt"/>
</dbReference>
<keyword evidence="10" id="KW-1185">Reference proteome</keyword>
<accession>A0A060ZK39</accession>
<dbReference type="CDD" id="cd14014">
    <property type="entry name" value="STKc_PknB_like"/>
    <property type="match status" value="1"/>
</dbReference>
<dbReference type="Pfam" id="PF13360">
    <property type="entry name" value="PQQ_2"/>
    <property type="match status" value="1"/>
</dbReference>
<dbReference type="SMART" id="SM00220">
    <property type="entry name" value="S_TKc"/>
    <property type="match status" value="1"/>
</dbReference>
<dbReference type="PANTHER" id="PTHR43289:SF34">
    <property type="entry name" value="SERINE_THREONINE-PROTEIN KINASE YBDM-RELATED"/>
    <property type="match status" value="1"/>
</dbReference>
<evidence type="ECO:0000256" key="4">
    <source>
        <dbReference type="ARBA" id="ARBA00022840"/>
    </source>
</evidence>
<dbReference type="GO" id="GO:0005524">
    <property type="term" value="F:ATP binding"/>
    <property type="evidence" value="ECO:0007669"/>
    <property type="project" value="UniProtKB-UniRule"/>
</dbReference>
<dbReference type="Pfam" id="PF00069">
    <property type="entry name" value="Pkinase"/>
    <property type="match status" value="1"/>
</dbReference>
<dbReference type="AlphaFoldDB" id="A0A060ZK39"/>
<evidence type="ECO:0000313" key="9">
    <source>
        <dbReference type="EMBL" id="MBP2068770.1"/>
    </source>
</evidence>
<keyword evidence="1" id="KW-0808">Transferase</keyword>
<evidence type="ECO:0000256" key="6">
    <source>
        <dbReference type="SAM" id="MobiDB-lite"/>
    </source>
</evidence>
<dbReference type="SUPFAM" id="SSF56112">
    <property type="entry name" value="Protein kinase-like (PK-like)"/>
    <property type="match status" value="1"/>
</dbReference>
<evidence type="ECO:0000313" key="8">
    <source>
        <dbReference type="EMBL" id="CDR06074.1"/>
    </source>
</evidence>
<evidence type="ECO:0000256" key="5">
    <source>
        <dbReference type="PROSITE-ProRule" id="PRU10141"/>
    </source>
</evidence>
<dbReference type="EMBL" id="JAGGLR010000052">
    <property type="protein sequence ID" value="MBP2068770.1"/>
    <property type="molecule type" value="Genomic_DNA"/>
</dbReference>
<dbReference type="HOGENOM" id="CLU_000288_135_1_11"/>
<dbReference type="EMBL" id="LK022848">
    <property type="protein sequence ID" value="CDR06074.1"/>
    <property type="molecule type" value="Genomic_DNA"/>
</dbReference>
<evidence type="ECO:0000313" key="10">
    <source>
        <dbReference type="Proteomes" id="UP000756710"/>
    </source>
</evidence>
<dbReference type="Gene3D" id="2.130.10.10">
    <property type="entry name" value="YVTN repeat-like/Quinoprotein amine dehydrogenase"/>
    <property type="match status" value="1"/>
</dbReference>
<gene>
    <name evidence="9" type="ORF">J2Z30_009852</name>
    <name evidence="8" type="ORF">SIRAN2989</name>
</gene>
<name>A0A060ZK39_9ACTN</name>
<dbReference type="PANTHER" id="PTHR43289">
    <property type="entry name" value="MITOGEN-ACTIVATED PROTEIN KINASE KINASE KINASE 20-RELATED"/>
    <property type="match status" value="1"/>
</dbReference>
<dbReference type="InterPro" id="IPR000719">
    <property type="entry name" value="Prot_kinase_dom"/>
</dbReference>
<organism evidence="8">
    <name type="scientific">Streptomyces iranensis</name>
    <dbReference type="NCBI Taxonomy" id="576784"/>
    <lineage>
        <taxon>Bacteria</taxon>
        <taxon>Bacillati</taxon>
        <taxon>Actinomycetota</taxon>
        <taxon>Actinomycetes</taxon>
        <taxon>Kitasatosporales</taxon>
        <taxon>Streptomycetaceae</taxon>
        <taxon>Streptomyces</taxon>
        <taxon>Streptomyces violaceusniger group</taxon>
    </lineage>
</organism>
<dbReference type="PROSITE" id="PS00107">
    <property type="entry name" value="PROTEIN_KINASE_ATP"/>
    <property type="match status" value="1"/>
</dbReference>
<dbReference type="InterPro" id="IPR011047">
    <property type="entry name" value="Quinoprotein_ADH-like_sf"/>
</dbReference>
<dbReference type="PROSITE" id="PS00108">
    <property type="entry name" value="PROTEIN_KINASE_ST"/>
    <property type="match status" value="1"/>
</dbReference>
<dbReference type="Gene3D" id="1.10.510.10">
    <property type="entry name" value="Transferase(Phosphotransferase) domain 1"/>
    <property type="match status" value="1"/>
</dbReference>
<dbReference type="InterPro" id="IPR002372">
    <property type="entry name" value="PQQ_rpt_dom"/>
</dbReference>
<evidence type="ECO:0000256" key="3">
    <source>
        <dbReference type="ARBA" id="ARBA00022777"/>
    </source>
</evidence>
<evidence type="ECO:0000256" key="2">
    <source>
        <dbReference type="ARBA" id="ARBA00022741"/>
    </source>
</evidence>
<dbReference type="PROSITE" id="PS50011">
    <property type="entry name" value="PROTEIN_KINASE_DOM"/>
    <property type="match status" value="1"/>
</dbReference>
<evidence type="ECO:0000256" key="1">
    <source>
        <dbReference type="ARBA" id="ARBA00022679"/>
    </source>
</evidence>
<feature type="region of interest" description="Disordered" evidence="6">
    <location>
        <begin position="356"/>
        <end position="375"/>
    </location>
</feature>
<reference evidence="9 10" key="2">
    <citation type="submission" date="2021-03" db="EMBL/GenBank/DDBJ databases">
        <title>Genomic Encyclopedia of Type Strains, Phase IV (KMG-IV): sequencing the most valuable type-strain genomes for metagenomic binning, comparative biology and taxonomic classification.</title>
        <authorList>
            <person name="Goeker M."/>
        </authorList>
    </citation>
    <scope>NUCLEOTIDE SEQUENCE [LARGE SCALE GENOMIC DNA]</scope>
    <source>
        <strain evidence="9 10">DSM 41954</strain>
    </source>
</reference>